<feature type="domain" description="Xylose isomerase-like TIM barrel" evidence="1">
    <location>
        <begin position="24"/>
        <end position="232"/>
    </location>
</feature>
<evidence type="ECO:0000259" key="1">
    <source>
        <dbReference type="Pfam" id="PF01261"/>
    </source>
</evidence>
<dbReference type="SUPFAM" id="SSF51658">
    <property type="entry name" value="Xylose isomerase-like"/>
    <property type="match status" value="1"/>
</dbReference>
<dbReference type="PANTHER" id="PTHR12110:SF41">
    <property type="entry name" value="INOSOSE DEHYDRATASE"/>
    <property type="match status" value="1"/>
</dbReference>
<dbReference type="InterPro" id="IPR050312">
    <property type="entry name" value="IolE/XylAMocC-like"/>
</dbReference>
<dbReference type="InterPro" id="IPR036237">
    <property type="entry name" value="Xyl_isomerase-like_sf"/>
</dbReference>
<organism evidence="2 3">
    <name type="scientific">Enterococcus diestrammenae</name>
    <dbReference type="NCBI Taxonomy" id="1155073"/>
    <lineage>
        <taxon>Bacteria</taxon>
        <taxon>Bacillati</taxon>
        <taxon>Bacillota</taxon>
        <taxon>Bacilli</taxon>
        <taxon>Lactobacillales</taxon>
        <taxon>Enterococcaceae</taxon>
        <taxon>Enterococcus</taxon>
    </lineage>
</organism>
<dbReference type="Proteomes" id="UP001429357">
    <property type="component" value="Unassembled WGS sequence"/>
</dbReference>
<dbReference type="Pfam" id="PF01261">
    <property type="entry name" value="AP_endonuc_2"/>
    <property type="match status" value="1"/>
</dbReference>
<dbReference type="EMBL" id="MAEI02000001">
    <property type="protein sequence ID" value="MEO1781901.1"/>
    <property type="molecule type" value="Genomic_DNA"/>
</dbReference>
<accession>A0ABV0F446</accession>
<dbReference type="PANTHER" id="PTHR12110">
    <property type="entry name" value="HYDROXYPYRUVATE ISOMERASE"/>
    <property type="match status" value="1"/>
</dbReference>
<dbReference type="RefSeq" id="WP_161869196.1">
    <property type="nucleotide sequence ID" value="NZ_MAEI02000001.1"/>
</dbReference>
<reference evidence="2 3" key="2">
    <citation type="submission" date="2024-02" db="EMBL/GenBank/DDBJ databases">
        <title>The Genome Sequence of Enterococcus diestrammenae JM9A.</title>
        <authorList>
            <person name="Earl A."/>
            <person name="Manson A."/>
            <person name="Gilmore M."/>
            <person name="Sanders J."/>
            <person name="Shea T."/>
            <person name="Howe W."/>
            <person name="Livny J."/>
            <person name="Cuomo C."/>
            <person name="Neafsey D."/>
            <person name="Birren B."/>
        </authorList>
    </citation>
    <scope>NUCLEOTIDE SEQUENCE [LARGE SCALE GENOMIC DNA]</scope>
    <source>
        <strain evidence="2 3">JM9A</strain>
    </source>
</reference>
<proteinExistence type="predicted"/>
<reference evidence="3" key="1">
    <citation type="submission" date="2016-06" db="EMBL/GenBank/DDBJ databases">
        <title>Four novel species of enterococci isolated from chicken manure.</title>
        <authorList>
            <person name="Van Tyne D."/>
        </authorList>
    </citation>
    <scope>NUCLEOTIDE SEQUENCE [LARGE SCALE GENOMIC DNA]</scope>
    <source>
        <strain evidence="3">JM9A</strain>
    </source>
</reference>
<keyword evidence="3" id="KW-1185">Reference proteome</keyword>
<comment type="caution">
    <text evidence="2">The sequence shown here is derived from an EMBL/GenBank/DDBJ whole genome shotgun (WGS) entry which is preliminary data.</text>
</comment>
<dbReference type="Gene3D" id="3.20.20.150">
    <property type="entry name" value="Divalent-metal-dependent TIM barrel enzymes"/>
    <property type="match status" value="1"/>
</dbReference>
<protein>
    <recommendedName>
        <fullName evidence="1">Xylose isomerase-like TIM barrel domain-containing protein</fullName>
    </recommendedName>
</protein>
<sequence length="249" mass="28327">MKPKIALQLWTIKEAMAADFAGTLKAVKENGYDGVEFAGYQDFTATEIRHLLDENQLEVCASHIPFEKLSEDLAGVMAFERTIGNRRIVCPWLSFDNYQDWKAAFATLDEIGQTLTEAGFEFYYHNHAHEFAEVPGIDILHYLTAHTSYVKLEVDLYWVAKAGVAVDEWLLDHAPKIGLLHFKDLTADGTESTEIGHGVLPMKDYLVFAKEYQLPWLIVEQEAFQQYEPVEASRIDCDNLTALRDEVYA</sequence>
<name>A0ABV0F446_9ENTE</name>
<dbReference type="InterPro" id="IPR013022">
    <property type="entry name" value="Xyl_isomerase-like_TIM-brl"/>
</dbReference>
<evidence type="ECO:0000313" key="3">
    <source>
        <dbReference type="Proteomes" id="UP001429357"/>
    </source>
</evidence>
<evidence type="ECO:0000313" key="2">
    <source>
        <dbReference type="EMBL" id="MEO1781901.1"/>
    </source>
</evidence>
<gene>
    <name evidence="2" type="ORF">BAU18_001494</name>
</gene>